<proteinExistence type="predicted"/>
<dbReference type="Pfam" id="PF18982">
    <property type="entry name" value="JetA"/>
    <property type="match status" value="1"/>
</dbReference>
<evidence type="ECO:0000313" key="1">
    <source>
        <dbReference type="EMBL" id="TCS98862.1"/>
    </source>
</evidence>
<gene>
    <name evidence="1" type="ORF">EDC25_10759</name>
</gene>
<dbReference type="EMBL" id="SMAF01000007">
    <property type="protein sequence ID" value="TCS98862.1"/>
    <property type="molecule type" value="Genomic_DNA"/>
</dbReference>
<dbReference type="OrthoDB" id="8038184at2"/>
<dbReference type="InterPro" id="IPR043773">
    <property type="entry name" value="JetA"/>
</dbReference>
<name>A0A4R3LFW7_9GAMM</name>
<sequence length="481" mass="53886">MANPQQPALFSIVPGGLFGPLASPNRAHYWLLLCRLFDEFFGPDAPLPPSTGLPRREITAALERYLLADDPWEAEDGDAPDTPIAVRAGHIYERFRNAGWLRQERIGAREMVSMAPLVAQLLSTLIEFAEHGPTFVSARMRSVELQLQQVVEGRASGDALDEAADQARRLLVSLSSMSLTVRDLMPQLTRAETTAQFARQWFERYVGEFFIGDYADLHRADHPLARRSAILAMTRQIESGERRAALLAWYGEHHGDAGRGEQRFARSLRRLRELERIDDYLERLDDDIRQANRRALAFLDYRLRAPARLDTLLRRAARGALAAAPGDLRLPVASGGLMDGERLRAPRTRPAAIPRSANATTPPTPEQLARLALLRRMKRARLVTAEDMAGYVGRHLADGAQVDSDALSIRSIPDLRAYQTLLTLALRGRRVGGLRRDDPLGRLLRGFRVELLDDDARSDGPWLRGPRFVIRRVATQTRTPA</sequence>
<comment type="caution">
    <text evidence="1">The sequence shown here is derived from an EMBL/GenBank/DDBJ whole genome shotgun (WGS) entry which is preliminary data.</text>
</comment>
<evidence type="ECO:0008006" key="3">
    <source>
        <dbReference type="Google" id="ProtNLM"/>
    </source>
</evidence>
<dbReference type="Proteomes" id="UP000294599">
    <property type="component" value="Unassembled WGS sequence"/>
</dbReference>
<organism evidence="1 2">
    <name type="scientific">Pseudofulvimonas gallinarii</name>
    <dbReference type="NCBI Taxonomy" id="634155"/>
    <lineage>
        <taxon>Bacteria</taxon>
        <taxon>Pseudomonadati</taxon>
        <taxon>Pseudomonadota</taxon>
        <taxon>Gammaproteobacteria</taxon>
        <taxon>Lysobacterales</taxon>
        <taxon>Rhodanobacteraceae</taxon>
        <taxon>Pseudofulvimonas</taxon>
    </lineage>
</organism>
<reference evidence="1 2" key="1">
    <citation type="submission" date="2019-03" db="EMBL/GenBank/DDBJ databases">
        <title>Genomic Encyclopedia of Type Strains, Phase IV (KMG-IV): sequencing the most valuable type-strain genomes for metagenomic binning, comparative biology and taxonomic classification.</title>
        <authorList>
            <person name="Goeker M."/>
        </authorList>
    </citation>
    <scope>NUCLEOTIDE SEQUENCE [LARGE SCALE GENOMIC DNA]</scope>
    <source>
        <strain evidence="1 2">DSM 21944</strain>
    </source>
</reference>
<evidence type="ECO:0000313" key="2">
    <source>
        <dbReference type="Proteomes" id="UP000294599"/>
    </source>
</evidence>
<accession>A0A4R3LFW7</accession>
<dbReference type="AlphaFoldDB" id="A0A4R3LFW7"/>
<keyword evidence="2" id="KW-1185">Reference proteome</keyword>
<dbReference type="RefSeq" id="WP_132577330.1">
    <property type="nucleotide sequence ID" value="NZ_JBHLWF010000032.1"/>
</dbReference>
<protein>
    <recommendedName>
        <fullName evidence="3">TIGR02677 family protein</fullName>
    </recommendedName>
</protein>